<dbReference type="InterPro" id="IPR050951">
    <property type="entry name" value="Retrovirus_Pol_polyprotein"/>
</dbReference>
<dbReference type="InterPro" id="IPR012337">
    <property type="entry name" value="RNaseH-like_sf"/>
</dbReference>
<evidence type="ECO:0000259" key="2">
    <source>
        <dbReference type="PROSITE" id="PS50994"/>
    </source>
</evidence>
<dbReference type="InterPro" id="IPR043502">
    <property type="entry name" value="DNA/RNA_pol_sf"/>
</dbReference>
<dbReference type="SUPFAM" id="SSF53098">
    <property type="entry name" value="Ribonuclease H-like"/>
    <property type="match status" value="1"/>
</dbReference>
<dbReference type="InterPro" id="IPR001584">
    <property type="entry name" value="Integrase_cat-core"/>
</dbReference>
<dbReference type="GO" id="GO:0003676">
    <property type="term" value="F:nucleic acid binding"/>
    <property type="evidence" value="ECO:0007669"/>
    <property type="project" value="InterPro"/>
</dbReference>
<dbReference type="PANTHER" id="PTHR37984:SF5">
    <property type="entry name" value="PROTEIN NYNRIN-LIKE"/>
    <property type="match status" value="1"/>
</dbReference>
<dbReference type="AlphaFoldDB" id="A0A8S9UYZ6"/>
<evidence type="ECO:0000256" key="1">
    <source>
        <dbReference type="ARBA" id="ARBA00023268"/>
    </source>
</evidence>
<evidence type="ECO:0000313" key="4">
    <source>
        <dbReference type="Proteomes" id="UP000704712"/>
    </source>
</evidence>
<dbReference type="InterPro" id="IPR036397">
    <property type="entry name" value="RNaseH_sf"/>
</dbReference>
<protein>
    <submittedName>
        <fullName evidence="3">Integrase core domain</fullName>
    </submittedName>
</protein>
<name>A0A8S9UYZ6_PHYIN</name>
<dbReference type="InterPro" id="IPR041577">
    <property type="entry name" value="RT_RNaseH_2"/>
</dbReference>
<comment type="caution">
    <text evidence="3">The sequence shown here is derived from an EMBL/GenBank/DDBJ whole genome shotgun (WGS) entry which is preliminary data.</text>
</comment>
<gene>
    <name evidence="3" type="ORF">GN958_ATG04491</name>
</gene>
<dbReference type="Gene3D" id="1.10.340.70">
    <property type="match status" value="1"/>
</dbReference>
<dbReference type="Proteomes" id="UP000704712">
    <property type="component" value="Unassembled WGS sequence"/>
</dbReference>
<dbReference type="SUPFAM" id="SSF56672">
    <property type="entry name" value="DNA/RNA polymerases"/>
    <property type="match status" value="1"/>
</dbReference>
<dbReference type="GO" id="GO:0015074">
    <property type="term" value="P:DNA integration"/>
    <property type="evidence" value="ECO:0007669"/>
    <property type="project" value="InterPro"/>
</dbReference>
<dbReference type="PROSITE" id="PS50994">
    <property type="entry name" value="INTEGRASE"/>
    <property type="match status" value="1"/>
</dbReference>
<reference evidence="3" key="1">
    <citation type="submission" date="2020-03" db="EMBL/GenBank/DDBJ databases">
        <title>Hybrid Assembly of Korean Phytophthora infestans isolates.</title>
        <authorList>
            <person name="Prokchorchik M."/>
            <person name="Lee Y."/>
            <person name="Seo J."/>
            <person name="Cho J.-H."/>
            <person name="Park Y.-E."/>
            <person name="Jang D.-C."/>
            <person name="Im J.-S."/>
            <person name="Choi J.-G."/>
            <person name="Park H.-J."/>
            <person name="Lee G.-B."/>
            <person name="Lee Y.-G."/>
            <person name="Hong S.-Y."/>
            <person name="Cho K."/>
            <person name="Sohn K.H."/>
        </authorList>
    </citation>
    <scope>NUCLEOTIDE SEQUENCE</scope>
    <source>
        <strain evidence="3">KR_2_A2</strain>
    </source>
</reference>
<keyword evidence="1" id="KW-0511">Multifunctional enzyme</keyword>
<organism evidence="3 4">
    <name type="scientific">Phytophthora infestans</name>
    <name type="common">Potato late blight agent</name>
    <name type="synonym">Botrytis infestans</name>
    <dbReference type="NCBI Taxonomy" id="4787"/>
    <lineage>
        <taxon>Eukaryota</taxon>
        <taxon>Sar</taxon>
        <taxon>Stramenopiles</taxon>
        <taxon>Oomycota</taxon>
        <taxon>Peronosporomycetes</taxon>
        <taxon>Peronosporales</taxon>
        <taxon>Peronosporaceae</taxon>
        <taxon>Phytophthora</taxon>
    </lineage>
</organism>
<dbReference type="Pfam" id="PF17919">
    <property type="entry name" value="RT_RNaseH_2"/>
    <property type="match status" value="1"/>
</dbReference>
<dbReference type="EMBL" id="JAACNO010000621">
    <property type="protein sequence ID" value="KAF4146305.1"/>
    <property type="molecule type" value="Genomic_DNA"/>
</dbReference>
<feature type="domain" description="Integrase catalytic" evidence="2">
    <location>
        <begin position="282"/>
        <end position="413"/>
    </location>
</feature>
<accession>A0A8S9UYZ6</accession>
<dbReference type="GO" id="GO:0003824">
    <property type="term" value="F:catalytic activity"/>
    <property type="evidence" value="ECO:0007669"/>
    <property type="project" value="UniProtKB-KW"/>
</dbReference>
<dbReference type="InterPro" id="IPR041588">
    <property type="entry name" value="Integrase_H2C2"/>
</dbReference>
<dbReference type="Gene3D" id="3.10.20.370">
    <property type="match status" value="1"/>
</dbReference>
<dbReference type="Gene3D" id="3.30.420.10">
    <property type="entry name" value="Ribonuclease H-like superfamily/Ribonuclease H"/>
    <property type="match status" value="1"/>
</dbReference>
<proteinExistence type="predicted"/>
<evidence type="ECO:0000313" key="3">
    <source>
        <dbReference type="EMBL" id="KAF4146305.1"/>
    </source>
</evidence>
<dbReference type="Pfam" id="PF17921">
    <property type="entry name" value="Integrase_H2C2"/>
    <property type="match status" value="1"/>
</dbReference>
<sequence>MRRLIQFRWSTEEQAAFDAIKAALSECVLLAFPACGRPFHVFTDASKLQLGAVISQDGKPLAFWSKKCNHAQTSYPANRLELLSIVLVLREFRTLLLGQELHLHTDHLNLTYSTFHDVHMMRWRLEIEEFGPTFHYVPGSSNVVADALSRLPITDENGTKLEEKPTVTMAAVEAAIGGEFAVDMREIATEQKNDKDMGESEEREIAGVLVLVHPKSKKILVPTRLRLRLVQNYHGLLLHPGAATMVNTIGQVFYWRRMEPDVRKLTDNCLACLKAKHPTTRYGKLPPKSVEVWPWFEIAVDSIGPYGRKGFRALTIIDTATRLIEILPATDATSMEAVYLMDRYWFARYPRPTRCTHDGGSEFKREFAELLESYGVERVVTTTRNPQANSVIERVHRVIGEKMRTKSINTQDE</sequence>
<dbReference type="CDD" id="cd09274">
    <property type="entry name" value="RNase_HI_RT_Ty3"/>
    <property type="match status" value="1"/>
</dbReference>
<dbReference type="PANTHER" id="PTHR37984">
    <property type="entry name" value="PROTEIN CBG26694"/>
    <property type="match status" value="1"/>
</dbReference>